<dbReference type="AlphaFoldDB" id="A0A1H7W445"/>
<dbReference type="PANTHER" id="PTHR12110">
    <property type="entry name" value="HYDROXYPYRUVATE ISOMERASE"/>
    <property type="match status" value="1"/>
</dbReference>
<evidence type="ECO:0000313" key="3">
    <source>
        <dbReference type="EMBL" id="SEM15869.1"/>
    </source>
</evidence>
<proteinExistence type="predicted"/>
<sequence length="299" mass="32893">MKEYIESSRRKFLMQLGILTAIPLLGSGKILPAAKIKFGYSTITWGNDIERAIKEIASLGFTGVQLRNPFAAYGSKPEVLKQLLSAANLEVVMLSSGNANINTGNDESEITKHVENAKFIKKLGGKRIQITNSSRPKTGDVKEEDLIRFGKLLTEIGSRTAEFDIETTYHNHMEQLGETPEEVDIILQHADPKYVGFLLDIAHYFQGGGDPAAAVLKYKDRIKMLHLKDVISKEGGNGYQFVELGQGSVDIPAVFKALNTINFKGYAVVELDAVPVKGRTQLASGQISKDYLDTLGYNI</sequence>
<dbReference type="PROSITE" id="PS51318">
    <property type="entry name" value="TAT"/>
    <property type="match status" value="1"/>
</dbReference>
<evidence type="ECO:0000256" key="1">
    <source>
        <dbReference type="SAM" id="Phobius"/>
    </source>
</evidence>
<name>A0A1H7W445_OLID1</name>
<gene>
    <name evidence="3" type="ORF">SAMN05661044_04397</name>
</gene>
<dbReference type="SUPFAM" id="SSF51658">
    <property type="entry name" value="Xylose isomerase-like"/>
    <property type="match status" value="1"/>
</dbReference>
<dbReference type="Proteomes" id="UP000199421">
    <property type="component" value="Unassembled WGS sequence"/>
</dbReference>
<dbReference type="PANTHER" id="PTHR12110:SF41">
    <property type="entry name" value="INOSOSE DEHYDRATASE"/>
    <property type="match status" value="1"/>
</dbReference>
<reference evidence="4" key="1">
    <citation type="submission" date="2016-10" db="EMBL/GenBank/DDBJ databases">
        <authorList>
            <person name="Varghese N."/>
            <person name="Submissions S."/>
        </authorList>
    </citation>
    <scope>NUCLEOTIDE SEQUENCE [LARGE SCALE GENOMIC DNA]</scope>
    <source>
        <strain evidence="4">DSM 18733</strain>
    </source>
</reference>
<keyword evidence="1" id="KW-0812">Transmembrane</keyword>
<dbReference type="InterPro" id="IPR036237">
    <property type="entry name" value="Xyl_isomerase-like_sf"/>
</dbReference>
<feature type="domain" description="Xylose isomerase-like TIM barrel" evidence="2">
    <location>
        <begin position="54"/>
        <end position="273"/>
    </location>
</feature>
<dbReference type="EMBL" id="FOAF01000008">
    <property type="protein sequence ID" value="SEM15869.1"/>
    <property type="molecule type" value="Genomic_DNA"/>
</dbReference>
<dbReference type="InterPro" id="IPR006311">
    <property type="entry name" value="TAT_signal"/>
</dbReference>
<evidence type="ECO:0000313" key="4">
    <source>
        <dbReference type="Proteomes" id="UP000199421"/>
    </source>
</evidence>
<dbReference type="Pfam" id="PF01261">
    <property type="entry name" value="AP_endonuc_2"/>
    <property type="match status" value="1"/>
</dbReference>
<dbReference type="InterPro" id="IPR050312">
    <property type="entry name" value="IolE/XylAMocC-like"/>
</dbReference>
<dbReference type="RefSeq" id="WP_093329004.1">
    <property type="nucleotide sequence ID" value="NZ_FOAF01000008.1"/>
</dbReference>
<keyword evidence="1" id="KW-1133">Transmembrane helix</keyword>
<keyword evidence="1" id="KW-0472">Membrane</keyword>
<dbReference type="InterPro" id="IPR013022">
    <property type="entry name" value="Xyl_isomerase-like_TIM-brl"/>
</dbReference>
<accession>A0A1H7W445</accession>
<protein>
    <submittedName>
        <fullName evidence="3">Inosose dehydratase</fullName>
    </submittedName>
</protein>
<dbReference type="OrthoDB" id="9779184at2"/>
<keyword evidence="4" id="KW-1185">Reference proteome</keyword>
<dbReference type="Gene3D" id="3.20.20.150">
    <property type="entry name" value="Divalent-metal-dependent TIM barrel enzymes"/>
    <property type="match status" value="1"/>
</dbReference>
<evidence type="ECO:0000259" key="2">
    <source>
        <dbReference type="Pfam" id="PF01261"/>
    </source>
</evidence>
<dbReference type="STRING" id="407022.SAMN05661044_04397"/>
<organism evidence="3 4">
    <name type="scientific">Olivibacter domesticus</name>
    <name type="common">Pseudosphingobacterium domesticum</name>
    <dbReference type="NCBI Taxonomy" id="407022"/>
    <lineage>
        <taxon>Bacteria</taxon>
        <taxon>Pseudomonadati</taxon>
        <taxon>Bacteroidota</taxon>
        <taxon>Sphingobacteriia</taxon>
        <taxon>Sphingobacteriales</taxon>
        <taxon>Sphingobacteriaceae</taxon>
        <taxon>Olivibacter</taxon>
    </lineage>
</organism>
<feature type="transmembrane region" description="Helical" evidence="1">
    <location>
        <begin position="12"/>
        <end position="31"/>
    </location>
</feature>